<dbReference type="SUPFAM" id="SSF56925">
    <property type="entry name" value="OMPA-like"/>
    <property type="match status" value="1"/>
</dbReference>
<keyword evidence="7" id="KW-0626">Porin</keyword>
<comment type="subcellular location">
    <subcellularLocation>
        <location evidence="1">Cell outer membrane</location>
        <topology evidence="1">Multi-pass membrane protein</topology>
    </subcellularLocation>
</comment>
<keyword evidence="9" id="KW-0998">Cell outer membrane</keyword>
<dbReference type="InterPro" id="IPR006664">
    <property type="entry name" value="OMP_bac"/>
</dbReference>
<protein>
    <submittedName>
        <fullName evidence="14">OmpA family protein</fullName>
    </submittedName>
</protein>
<feature type="chain" id="PRO_5020695218" evidence="12">
    <location>
        <begin position="25"/>
        <end position="364"/>
    </location>
</feature>
<evidence type="ECO:0000256" key="9">
    <source>
        <dbReference type="ARBA" id="ARBA00023237"/>
    </source>
</evidence>
<evidence type="ECO:0000256" key="4">
    <source>
        <dbReference type="ARBA" id="ARBA00022452"/>
    </source>
</evidence>
<comment type="similarity">
    <text evidence="2">Belongs to the outer membrane OOP (TC 1.B.6) superfamily. OmpA family.</text>
</comment>
<dbReference type="InterPro" id="IPR006665">
    <property type="entry name" value="OmpA-like"/>
</dbReference>
<dbReference type="InterPro" id="IPR036737">
    <property type="entry name" value="OmpA-like_sf"/>
</dbReference>
<evidence type="ECO:0000256" key="5">
    <source>
        <dbReference type="ARBA" id="ARBA00022692"/>
    </source>
</evidence>
<organism evidence="14 15">
    <name type="scientific">Vibrio kanaloae</name>
    <dbReference type="NCBI Taxonomy" id="170673"/>
    <lineage>
        <taxon>Bacteria</taxon>
        <taxon>Pseudomonadati</taxon>
        <taxon>Pseudomonadota</taxon>
        <taxon>Gammaproteobacteria</taxon>
        <taxon>Vibrionales</taxon>
        <taxon>Vibrionaceae</taxon>
        <taxon>Vibrio</taxon>
    </lineage>
</organism>
<dbReference type="SUPFAM" id="SSF103088">
    <property type="entry name" value="OmpA-like"/>
    <property type="match status" value="1"/>
</dbReference>
<dbReference type="InterPro" id="IPR050330">
    <property type="entry name" value="Bact_OuterMem_StrucFunc"/>
</dbReference>
<dbReference type="GO" id="GO:0046930">
    <property type="term" value="C:pore complex"/>
    <property type="evidence" value="ECO:0007669"/>
    <property type="project" value="UniProtKB-KW"/>
</dbReference>
<evidence type="ECO:0000313" key="14">
    <source>
        <dbReference type="EMBL" id="TKF31451.1"/>
    </source>
</evidence>
<dbReference type="EMBL" id="SYUV01000036">
    <property type="protein sequence ID" value="TKF31451.1"/>
    <property type="molecule type" value="Genomic_DNA"/>
</dbReference>
<dbReference type="Proteomes" id="UP000307574">
    <property type="component" value="Unassembled WGS sequence"/>
</dbReference>
<evidence type="ECO:0000256" key="6">
    <source>
        <dbReference type="ARBA" id="ARBA00023065"/>
    </source>
</evidence>
<dbReference type="PANTHER" id="PTHR30329:SF21">
    <property type="entry name" value="LIPOPROTEIN YIAD-RELATED"/>
    <property type="match status" value="1"/>
</dbReference>
<dbReference type="PROSITE" id="PS51123">
    <property type="entry name" value="OMPA_2"/>
    <property type="match status" value="1"/>
</dbReference>
<keyword evidence="5" id="KW-0812">Transmembrane</keyword>
<proteinExistence type="inferred from homology"/>
<dbReference type="Gene3D" id="3.30.1330.60">
    <property type="entry name" value="OmpA-like domain"/>
    <property type="match status" value="1"/>
</dbReference>
<accession>A0A4U1ZF89</accession>
<dbReference type="GO" id="GO:0015288">
    <property type="term" value="F:porin activity"/>
    <property type="evidence" value="ECO:0007669"/>
    <property type="project" value="UniProtKB-KW"/>
</dbReference>
<feature type="signal peptide" evidence="12">
    <location>
        <begin position="1"/>
        <end position="24"/>
    </location>
</feature>
<evidence type="ECO:0000313" key="15">
    <source>
        <dbReference type="Proteomes" id="UP000307574"/>
    </source>
</evidence>
<feature type="region of interest" description="Disordered" evidence="11">
    <location>
        <begin position="313"/>
        <end position="337"/>
    </location>
</feature>
<reference evidence="14 15" key="1">
    <citation type="submission" date="2019-04" db="EMBL/GenBank/DDBJ databases">
        <title>A reverse ecology approach based on a biological definition of microbial populations.</title>
        <authorList>
            <person name="Arevalo P."/>
            <person name="Vaninsberghe D."/>
            <person name="Elsherbini J."/>
            <person name="Gore J."/>
            <person name="Polz M."/>
        </authorList>
    </citation>
    <scope>NUCLEOTIDE SEQUENCE [LARGE SCALE GENOMIC DNA]</scope>
    <source>
        <strain evidence="14 15">10N.261.46.F4</strain>
    </source>
</reference>
<evidence type="ECO:0000256" key="10">
    <source>
        <dbReference type="PROSITE-ProRule" id="PRU00473"/>
    </source>
</evidence>
<keyword evidence="4" id="KW-1134">Transmembrane beta strand</keyword>
<keyword evidence="3" id="KW-0813">Transport</keyword>
<dbReference type="PRINTS" id="PR01021">
    <property type="entry name" value="OMPADOMAIN"/>
</dbReference>
<dbReference type="PANTHER" id="PTHR30329">
    <property type="entry name" value="STATOR ELEMENT OF FLAGELLAR MOTOR COMPLEX"/>
    <property type="match status" value="1"/>
</dbReference>
<keyword evidence="6" id="KW-0406">Ion transport</keyword>
<feature type="domain" description="OmpA-like" evidence="13">
    <location>
        <begin position="231"/>
        <end position="348"/>
    </location>
</feature>
<name>A0A4U1ZF89_9VIBR</name>
<keyword evidence="12" id="KW-0732">Signal</keyword>
<evidence type="ECO:0000256" key="7">
    <source>
        <dbReference type="ARBA" id="ARBA00023114"/>
    </source>
</evidence>
<evidence type="ECO:0000256" key="2">
    <source>
        <dbReference type="ARBA" id="ARBA00005710"/>
    </source>
</evidence>
<dbReference type="RefSeq" id="WP_136980397.1">
    <property type="nucleotide sequence ID" value="NZ_SYUV01000036.1"/>
</dbReference>
<sequence length="364" mass="38275">MKRLSKIMCAVVAASGLAAAPSIAATTYVGAKVGLGWLDSACVSGTKCDDDAIGAGIYSGYNFTERLGIELSSDFLGDYKTSFSKNGTTSSFSDPLIAISLTPMYRLPVQQEFDVFFKAGPAYISHGGEDDVVFAAGIGLEKQLSSNWAVRAEYQYFDDFDDNYVQDLNSNLLSVGVSYNFGTGNTTASAASAAAAAAAAAAASAVAVTQAPSEPITEPAVVVEEKTTVVVTKAQTESFSQGMFETNSTELSTDGKIALMPIVEVLKAHPQSSVDVVGHTDSTGSAEYNMMISKKRAAAVAAYIEEQGIESDRITATGEGEENPVASNDTAEGRAQNRRVDATIPGFEYQEEVQVEEVIAETAE</sequence>
<evidence type="ECO:0000256" key="12">
    <source>
        <dbReference type="SAM" id="SignalP"/>
    </source>
</evidence>
<dbReference type="Pfam" id="PF00691">
    <property type="entry name" value="OmpA"/>
    <property type="match status" value="1"/>
</dbReference>
<evidence type="ECO:0000256" key="1">
    <source>
        <dbReference type="ARBA" id="ARBA00004571"/>
    </source>
</evidence>
<dbReference type="Pfam" id="PF01389">
    <property type="entry name" value="OmpA_membrane"/>
    <property type="match status" value="1"/>
</dbReference>
<evidence type="ECO:0000256" key="8">
    <source>
        <dbReference type="ARBA" id="ARBA00023136"/>
    </source>
</evidence>
<evidence type="ECO:0000256" key="3">
    <source>
        <dbReference type="ARBA" id="ARBA00022448"/>
    </source>
</evidence>
<evidence type="ECO:0000256" key="11">
    <source>
        <dbReference type="SAM" id="MobiDB-lite"/>
    </source>
</evidence>
<dbReference type="GO" id="GO:0009279">
    <property type="term" value="C:cell outer membrane"/>
    <property type="evidence" value="ECO:0007669"/>
    <property type="project" value="UniProtKB-SubCell"/>
</dbReference>
<comment type="caution">
    <text evidence="14">The sequence shown here is derived from an EMBL/GenBank/DDBJ whole genome shotgun (WGS) entry which is preliminary data.</text>
</comment>
<dbReference type="InterPro" id="IPR011250">
    <property type="entry name" value="OMP/PagP_B-barrel"/>
</dbReference>
<dbReference type="AlphaFoldDB" id="A0A4U1ZF89"/>
<dbReference type="InterPro" id="IPR000498">
    <property type="entry name" value="OmpA-like_TM_dom"/>
</dbReference>
<dbReference type="Gene3D" id="2.40.160.20">
    <property type="match status" value="1"/>
</dbReference>
<evidence type="ECO:0000259" key="13">
    <source>
        <dbReference type="PROSITE" id="PS51123"/>
    </source>
</evidence>
<dbReference type="GO" id="GO:0006811">
    <property type="term" value="P:monoatomic ion transport"/>
    <property type="evidence" value="ECO:0007669"/>
    <property type="project" value="UniProtKB-KW"/>
</dbReference>
<keyword evidence="8 10" id="KW-0472">Membrane</keyword>
<dbReference type="CDD" id="cd07185">
    <property type="entry name" value="OmpA_C-like"/>
    <property type="match status" value="1"/>
</dbReference>
<gene>
    <name evidence="14" type="ORF">FCV50_11640</name>
</gene>